<dbReference type="InterPro" id="IPR024297">
    <property type="entry name" value="Pho86"/>
</dbReference>
<feature type="transmembrane region" description="Helical" evidence="1">
    <location>
        <begin position="60"/>
        <end position="81"/>
    </location>
</feature>
<feature type="transmembrane region" description="Helical" evidence="1">
    <location>
        <begin position="109"/>
        <end position="128"/>
    </location>
</feature>
<dbReference type="InParanoid" id="A7TQY2"/>
<evidence type="ECO:0000313" key="3">
    <source>
        <dbReference type="Proteomes" id="UP000000267"/>
    </source>
</evidence>
<dbReference type="OMA" id="ELWGVQF"/>
<keyword evidence="1" id="KW-0812">Transmembrane</keyword>
<reference evidence="2 3" key="1">
    <citation type="journal article" date="2007" name="Proc. Natl. Acad. Sci. U.S.A.">
        <title>Independent sorting-out of thousands of duplicated gene pairs in two yeast species descended from a whole-genome duplication.</title>
        <authorList>
            <person name="Scannell D.R."/>
            <person name="Frank A.C."/>
            <person name="Conant G.C."/>
            <person name="Byrne K.P."/>
            <person name="Woolfit M."/>
            <person name="Wolfe K.H."/>
        </authorList>
    </citation>
    <scope>NUCLEOTIDE SEQUENCE [LARGE SCALE GENOMIC DNA]</scope>
    <source>
        <strain evidence="3">ATCC 22028 / DSM 70294 / BCRC 21397 / CBS 2163 / NBRC 10782 / NRRL Y-8283 / UCD 57-17</strain>
    </source>
</reference>
<dbReference type="AlphaFoldDB" id="A7TQY2"/>
<evidence type="ECO:0000313" key="2">
    <source>
        <dbReference type="EMBL" id="EDO15319.1"/>
    </source>
</evidence>
<evidence type="ECO:0008006" key="4">
    <source>
        <dbReference type="Google" id="ProtNLM"/>
    </source>
</evidence>
<proteinExistence type="predicted"/>
<gene>
    <name evidence="2" type="ORF">Kpol_448p6</name>
</gene>
<dbReference type="GO" id="GO:0006457">
    <property type="term" value="P:protein folding"/>
    <property type="evidence" value="ECO:0007669"/>
    <property type="project" value="EnsemblFungi"/>
</dbReference>
<dbReference type="FunCoup" id="A7TQY2">
    <property type="interactions" value="213"/>
</dbReference>
<dbReference type="HOGENOM" id="CLU_076919_0_0_1"/>
<dbReference type="GO" id="GO:0005783">
    <property type="term" value="C:endoplasmic reticulum"/>
    <property type="evidence" value="ECO:0007669"/>
    <property type="project" value="EnsemblFungi"/>
</dbReference>
<dbReference type="OrthoDB" id="4082764at2759"/>
<dbReference type="GO" id="GO:0006888">
    <property type="term" value="P:endoplasmic reticulum to Golgi vesicle-mediated transport"/>
    <property type="evidence" value="ECO:0007669"/>
    <property type="project" value="EnsemblFungi"/>
</dbReference>
<dbReference type="GO" id="GO:0010966">
    <property type="term" value="P:regulation of phosphate transport"/>
    <property type="evidence" value="ECO:0007669"/>
    <property type="project" value="EnsemblFungi"/>
</dbReference>
<dbReference type="RefSeq" id="XP_001643177.1">
    <property type="nucleotide sequence ID" value="XM_001643127.1"/>
</dbReference>
<organism evidence="3">
    <name type="scientific">Vanderwaltozyma polyspora (strain ATCC 22028 / DSM 70294 / BCRC 21397 / CBS 2163 / NBRC 10782 / NRRL Y-8283 / UCD 57-17)</name>
    <name type="common">Kluyveromyces polysporus</name>
    <dbReference type="NCBI Taxonomy" id="436907"/>
    <lineage>
        <taxon>Eukaryota</taxon>
        <taxon>Fungi</taxon>
        <taxon>Dikarya</taxon>
        <taxon>Ascomycota</taxon>
        <taxon>Saccharomycotina</taxon>
        <taxon>Saccharomycetes</taxon>
        <taxon>Saccharomycetales</taxon>
        <taxon>Saccharomycetaceae</taxon>
        <taxon>Vanderwaltozyma</taxon>
    </lineage>
</organism>
<dbReference type="Pfam" id="PF11124">
    <property type="entry name" value="Pho86"/>
    <property type="match status" value="1"/>
</dbReference>
<evidence type="ECO:0000256" key="1">
    <source>
        <dbReference type="SAM" id="Phobius"/>
    </source>
</evidence>
<dbReference type="KEGG" id="vpo:Kpol_448p6"/>
<sequence length="302" mass="33752">MISGKKNLQIPQVDASLDKPLDKDAPPTIYGTSLTPELATASLNLSVDFIKQQQSIANKFLLFHPFTLFSIGTIVTLYLALNLYYPGNITSSSISGYLYQFFLLNKRQLGTGAILTLGSTSFIFTLLSRVTDAYFKSKINEVTNSNGEVIFGVNLPKLSSSNDSKEANSPQLKNTHIVVYRQTPIALVTVNENKVLSSDESLVMSMSSIGCRRVYIKSGILEDLLDWSMIRTRTIAKEGKYGQSMKLVYAIYSFDEEMKKVLLRKGFKKVQSVKIRDNRLLGGLFGIETELWGVQFRIEPTK</sequence>
<accession>A7TQY2</accession>
<keyword evidence="1" id="KW-0472">Membrane</keyword>
<dbReference type="Proteomes" id="UP000000267">
    <property type="component" value="Unassembled WGS sequence"/>
</dbReference>
<dbReference type="EMBL" id="DS480466">
    <property type="protein sequence ID" value="EDO15319.1"/>
    <property type="molecule type" value="Genomic_DNA"/>
</dbReference>
<dbReference type="GO" id="GO:0051082">
    <property type="term" value="F:unfolded protein binding"/>
    <property type="evidence" value="ECO:0007669"/>
    <property type="project" value="EnsemblFungi"/>
</dbReference>
<name>A7TQY2_VANPO</name>
<dbReference type="eggNOG" id="ENOG502QSU5">
    <property type="taxonomic scope" value="Eukaryota"/>
</dbReference>
<protein>
    <recommendedName>
        <fullName evidence="4">Inorganic phosphate transporter PHO86</fullName>
    </recommendedName>
</protein>
<keyword evidence="1" id="KW-1133">Transmembrane helix</keyword>
<dbReference type="GeneID" id="5543405"/>
<dbReference type="PhylomeDB" id="A7TQY2"/>
<dbReference type="STRING" id="436907.A7TQY2"/>
<keyword evidence="3" id="KW-1185">Reference proteome</keyword>